<sequence>MRRPTRWQTAIAATGGALAIGITAIALSTGGSARNQPPAAVSTIDSQLRACMLTDATADAKTIAPVWAGLAQAAAHRTDLIVQRYSLPPAVAPATYLNTLAQMRCTTIVTVGESLRAPVAADTTGHRYVVISKQPITASHTTHLTPSQATSGAVASAVTAAT</sequence>
<keyword evidence="2" id="KW-1185">Reference proteome</keyword>
<name>A0ABW8CGE7_9ACTN</name>
<organism evidence="1 2">
    <name type="scientific">Streptomyces fildesensis</name>
    <dbReference type="NCBI Taxonomy" id="375757"/>
    <lineage>
        <taxon>Bacteria</taxon>
        <taxon>Bacillati</taxon>
        <taxon>Actinomycetota</taxon>
        <taxon>Actinomycetes</taxon>
        <taxon>Kitasatosporales</taxon>
        <taxon>Streptomycetaceae</taxon>
        <taxon>Streptomyces</taxon>
    </lineage>
</organism>
<comment type="caution">
    <text evidence="1">The sequence shown here is derived from an EMBL/GenBank/DDBJ whole genome shotgun (WGS) entry which is preliminary data.</text>
</comment>
<dbReference type="RefSeq" id="WP_399656284.1">
    <property type="nucleotide sequence ID" value="NZ_JBITYG010000012.1"/>
</dbReference>
<evidence type="ECO:0000313" key="1">
    <source>
        <dbReference type="EMBL" id="MFI9105533.1"/>
    </source>
</evidence>
<dbReference type="EMBL" id="JBITYG010000012">
    <property type="protein sequence ID" value="MFI9105533.1"/>
    <property type="molecule type" value="Genomic_DNA"/>
</dbReference>
<evidence type="ECO:0000313" key="2">
    <source>
        <dbReference type="Proteomes" id="UP001614394"/>
    </source>
</evidence>
<proteinExistence type="predicted"/>
<gene>
    <name evidence="1" type="ORF">ACIGXA_34010</name>
</gene>
<dbReference type="Proteomes" id="UP001614394">
    <property type="component" value="Unassembled WGS sequence"/>
</dbReference>
<reference evidence="1 2" key="1">
    <citation type="submission" date="2024-10" db="EMBL/GenBank/DDBJ databases">
        <title>The Natural Products Discovery Center: Release of the First 8490 Sequenced Strains for Exploring Actinobacteria Biosynthetic Diversity.</title>
        <authorList>
            <person name="Kalkreuter E."/>
            <person name="Kautsar S.A."/>
            <person name="Yang D."/>
            <person name="Bader C.D."/>
            <person name="Teijaro C.N."/>
            <person name="Fluegel L."/>
            <person name="Davis C.M."/>
            <person name="Simpson J.R."/>
            <person name="Lauterbach L."/>
            <person name="Steele A.D."/>
            <person name="Gui C."/>
            <person name="Meng S."/>
            <person name="Li G."/>
            <person name="Viehrig K."/>
            <person name="Ye F."/>
            <person name="Su P."/>
            <person name="Kiefer A.F."/>
            <person name="Nichols A."/>
            <person name="Cepeda A.J."/>
            <person name="Yan W."/>
            <person name="Fan B."/>
            <person name="Jiang Y."/>
            <person name="Adhikari A."/>
            <person name="Zheng C.-J."/>
            <person name="Schuster L."/>
            <person name="Cowan T.M."/>
            <person name="Smanski M.J."/>
            <person name="Chevrette M.G."/>
            <person name="De Carvalho L.P.S."/>
            <person name="Shen B."/>
        </authorList>
    </citation>
    <scope>NUCLEOTIDE SEQUENCE [LARGE SCALE GENOMIC DNA]</scope>
    <source>
        <strain evidence="1 2">NPDC053399</strain>
    </source>
</reference>
<accession>A0ABW8CGE7</accession>
<protein>
    <submittedName>
        <fullName evidence="1">Uncharacterized protein</fullName>
    </submittedName>
</protein>